<dbReference type="EMBL" id="MCFL01000043">
    <property type="protein sequence ID" value="ORZ32732.1"/>
    <property type="molecule type" value="Genomic_DNA"/>
</dbReference>
<sequence>MCPPFRPFSIIPSLSTSDPASPRRVSTFYCRGLIRHGWFRYLSDSLSSLPKSGPNSSLLGPHAHVLEPAAPCIVVFQHFGPLRDLASQ</sequence>
<feature type="non-terminal residue" evidence="2">
    <location>
        <position position="88"/>
    </location>
</feature>
<evidence type="ECO:0000256" key="1">
    <source>
        <dbReference type="SAM" id="MobiDB-lite"/>
    </source>
</evidence>
<keyword evidence="3" id="KW-1185">Reference proteome</keyword>
<evidence type="ECO:0000313" key="2">
    <source>
        <dbReference type="EMBL" id="ORZ32732.1"/>
    </source>
</evidence>
<accession>A0A1Y2HI30</accession>
<dbReference type="AlphaFoldDB" id="A0A1Y2HI30"/>
<proteinExistence type="predicted"/>
<gene>
    <name evidence="2" type="ORF">BCR44DRAFT_1439820</name>
</gene>
<organism evidence="2 3">
    <name type="scientific">Catenaria anguillulae PL171</name>
    <dbReference type="NCBI Taxonomy" id="765915"/>
    <lineage>
        <taxon>Eukaryota</taxon>
        <taxon>Fungi</taxon>
        <taxon>Fungi incertae sedis</taxon>
        <taxon>Blastocladiomycota</taxon>
        <taxon>Blastocladiomycetes</taxon>
        <taxon>Blastocladiales</taxon>
        <taxon>Catenariaceae</taxon>
        <taxon>Catenaria</taxon>
    </lineage>
</organism>
<protein>
    <submittedName>
        <fullName evidence="2">Uncharacterized protein</fullName>
    </submittedName>
</protein>
<evidence type="ECO:0000313" key="3">
    <source>
        <dbReference type="Proteomes" id="UP000193411"/>
    </source>
</evidence>
<comment type="caution">
    <text evidence="2">The sequence shown here is derived from an EMBL/GenBank/DDBJ whole genome shotgun (WGS) entry which is preliminary data.</text>
</comment>
<reference evidence="2 3" key="1">
    <citation type="submission" date="2016-07" db="EMBL/GenBank/DDBJ databases">
        <title>Pervasive Adenine N6-methylation of Active Genes in Fungi.</title>
        <authorList>
            <consortium name="DOE Joint Genome Institute"/>
            <person name="Mondo S.J."/>
            <person name="Dannebaum R.O."/>
            <person name="Kuo R.C."/>
            <person name="Labutti K."/>
            <person name="Haridas S."/>
            <person name="Kuo A."/>
            <person name="Salamov A."/>
            <person name="Ahrendt S.R."/>
            <person name="Lipzen A."/>
            <person name="Sullivan W."/>
            <person name="Andreopoulos W.B."/>
            <person name="Clum A."/>
            <person name="Lindquist E."/>
            <person name="Daum C."/>
            <person name="Ramamoorthy G.K."/>
            <person name="Gryganskyi A."/>
            <person name="Culley D."/>
            <person name="Magnuson J.K."/>
            <person name="James T.Y."/>
            <person name="O'Malley M.A."/>
            <person name="Stajich J.E."/>
            <person name="Spatafora J.W."/>
            <person name="Visel A."/>
            <person name="Grigoriev I.V."/>
        </authorList>
    </citation>
    <scope>NUCLEOTIDE SEQUENCE [LARGE SCALE GENOMIC DNA]</scope>
    <source>
        <strain evidence="2 3">PL171</strain>
    </source>
</reference>
<name>A0A1Y2HI30_9FUNG</name>
<dbReference type="Proteomes" id="UP000193411">
    <property type="component" value="Unassembled WGS sequence"/>
</dbReference>
<feature type="region of interest" description="Disordered" evidence="1">
    <location>
        <begin position="1"/>
        <end position="23"/>
    </location>
</feature>